<dbReference type="OrthoDB" id="2122308at2759"/>
<keyword evidence="4" id="KW-1185">Reference proteome</keyword>
<dbReference type="EMBL" id="KN847538">
    <property type="protein sequence ID" value="KIW05403.1"/>
    <property type="molecule type" value="Genomic_DNA"/>
</dbReference>
<feature type="domain" description="Hyaluronan/mRNA-binding protein" evidence="2">
    <location>
        <begin position="39"/>
        <end position="116"/>
    </location>
</feature>
<feature type="compositionally biased region" description="Basic and acidic residues" evidence="1">
    <location>
        <begin position="81"/>
        <end position="91"/>
    </location>
</feature>
<dbReference type="STRING" id="253628.A0A0D2AEH9"/>
<dbReference type="AlphaFoldDB" id="A0A0D2AEH9"/>
<dbReference type="Proteomes" id="UP000053259">
    <property type="component" value="Unassembled WGS sequence"/>
</dbReference>
<dbReference type="InParanoid" id="A0A0D2AEH9"/>
<evidence type="ECO:0000256" key="1">
    <source>
        <dbReference type="SAM" id="MobiDB-lite"/>
    </source>
</evidence>
<organism evidence="3 4">
    <name type="scientific">Verruconis gallopava</name>
    <dbReference type="NCBI Taxonomy" id="253628"/>
    <lineage>
        <taxon>Eukaryota</taxon>
        <taxon>Fungi</taxon>
        <taxon>Dikarya</taxon>
        <taxon>Ascomycota</taxon>
        <taxon>Pezizomycotina</taxon>
        <taxon>Dothideomycetes</taxon>
        <taxon>Pleosporomycetidae</taxon>
        <taxon>Venturiales</taxon>
        <taxon>Sympoventuriaceae</taxon>
        <taxon>Verruconis</taxon>
    </lineage>
</organism>
<feature type="compositionally biased region" description="Basic and acidic residues" evidence="1">
    <location>
        <begin position="108"/>
        <end position="130"/>
    </location>
</feature>
<evidence type="ECO:0000259" key="2">
    <source>
        <dbReference type="Pfam" id="PF04774"/>
    </source>
</evidence>
<dbReference type="InterPro" id="IPR006861">
    <property type="entry name" value="HABP4_PAIRBP1-bd"/>
</dbReference>
<proteinExistence type="predicted"/>
<evidence type="ECO:0000313" key="3">
    <source>
        <dbReference type="EMBL" id="KIW05403.1"/>
    </source>
</evidence>
<dbReference type="HOGENOM" id="CLU_109896_1_1_1"/>
<dbReference type="FunCoup" id="A0A0D2AEH9">
    <property type="interactions" value="107"/>
</dbReference>
<dbReference type="RefSeq" id="XP_016215272.1">
    <property type="nucleotide sequence ID" value="XM_016357183.1"/>
</dbReference>
<accession>A0A0D2AEH9</accession>
<evidence type="ECO:0000313" key="4">
    <source>
        <dbReference type="Proteomes" id="UP000053259"/>
    </source>
</evidence>
<gene>
    <name evidence="3" type="ORF">PV09_03916</name>
</gene>
<sequence length="130" mass="14608">MTRSHKYNDRYSGDATSPDAEYFLPRYFAKHGFADADPKKTKKDGGGKGNWGHAGDELEDVKGVNMANARRRSNSSTHSKTLKDFKTKFETIEPEPVFEESMAEPDEEGMRLDHQSTTSSDDKSVEEDKA</sequence>
<dbReference type="GeneID" id="27311889"/>
<feature type="compositionally biased region" description="Acidic residues" evidence="1">
    <location>
        <begin position="92"/>
        <end position="107"/>
    </location>
</feature>
<dbReference type="VEuPathDB" id="FungiDB:PV09_03916"/>
<name>A0A0D2AEH9_9PEZI</name>
<reference evidence="3 4" key="1">
    <citation type="submission" date="2015-01" db="EMBL/GenBank/DDBJ databases">
        <title>The Genome Sequence of Ochroconis gallopava CBS43764.</title>
        <authorList>
            <consortium name="The Broad Institute Genomics Platform"/>
            <person name="Cuomo C."/>
            <person name="de Hoog S."/>
            <person name="Gorbushina A."/>
            <person name="Stielow B."/>
            <person name="Teixiera M."/>
            <person name="Abouelleil A."/>
            <person name="Chapman S.B."/>
            <person name="Priest M."/>
            <person name="Young S.K."/>
            <person name="Wortman J."/>
            <person name="Nusbaum C."/>
            <person name="Birren B."/>
        </authorList>
    </citation>
    <scope>NUCLEOTIDE SEQUENCE [LARGE SCALE GENOMIC DNA]</scope>
    <source>
        <strain evidence="3 4">CBS 43764</strain>
    </source>
</reference>
<feature type="region of interest" description="Disordered" evidence="1">
    <location>
        <begin position="34"/>
        <end position="130"/>
    </location>
</feature>
<protein>
    <recommendedName>
        <fullName evidence="2">Hyaluronan/mRNA-binding protein domain-containing protein</fullName>
    </recommendedName>
</protein>
<feature type="compositionally biased region" description="Basic and acidic residues" evidence="1">
    <location>
        <begin position="34"/>
        <end position="46"/>
    </location>
</feature>
<dbReference type="Pfam" id="PF04774">
    <property type="entry name" value="HABP4_PAI-RBP1"/>
    <property type="match status" value="1"/>
</dbReference>